<keyword evidence="1" id="KW-1133">Transmembrane helix</keyword>
<protein>
    <submittedName>
        <fullName evidence="4">SGNH domain-containing protein</fullName>
    </submittedName>
</protein>
<sequence length="406" mass="46403">SSACRECGEGFSTVASHSDEISDCLTVAQLSVLLAYLSFRTVEKYFIRKNLLKALMFISLMFASSTILIIYPNTPLPISPRQRARSSITTFLSGGDTNVTVEKTLFESNCFAFRHQDYRPKVVTSSMLQNARVANEYFVKYLPNHSENSPPDPLMDKHFKAKNINVYLSAYHKNSGDVSIAVFGNSYAHRAFGAIIAATGQRAKEMRLLSMPGCPPFIGSSYREVPGIDCSPFLNASVELIEEMRPDITFLIFRPLPPLILPIIDLSNDDHFNNIQYTIDRISAVTKRIIIEYPLPVDNSRSVTPFLLQRLQKAQISFDDLKMDYSFFWNKTKYTFKRLDSVKCSNCDRIYTHKLLCDFEVCRVFDPENLYSFFDKESHYNDYAMKCFEKVYREIIDENFANGVIG</sequence>
<dbReference type="PANTHER" id="PTHR23028">
    <property type="entry name" value="ACETYLTRANSFERASE"/>
    <property type="match status" value="1"/>
</dbReference>
<feature type="transmembrane region" description="Helical" evidence="1">
    <location>
        <begin position="51"/>
        <end position="71"/>
    </location>
</feature>
<dbReference type="PANTHER" id="PTHR23028:SF53">
    <property type="entry name" value="ACYL_TRANSF_3 DOMAIN-CONTAINING PROTEIN"/>
    <property type="match status" value="1"/>
</dbReference>
<evidence type="ECO:0000256" key="1">
    <source>
        <dbReference type="SAM" id="Phobius"/>
    </source>
</evidence>
<dbReference type="AlphaFoldDB" id="A0A915BV72"/>
<evidence type="ECO:0000259" key="2">
    <source>
        <dbReference type="Pfam" id="PF19040"/>
    </source>
</evidence>
<name>A0A915BV72_PARUN</name>
<keyword evidence="1" id="KW-0472">Membrane</keyword>
<accession>A0A915BV72</accession>
<keyword evidence="1" id="KW-0812">Transmembrane</keyword>
<keyword evidence="3" id="KW-1185">Reference proteome</keyword>
<proteinExistence type="predicted"/>
<feature type="domain" description="SGNH" evidence="2">
    <location>
        <begin position="175"/>
        <end position="391"/>
    </location>
</feature>
<reference evidence="4" key="1">
    <citation type="submission" date="2022-11" db="UniProtKB">
        <authorList>
            <consortium name="WormBaseParasite"/>
        </authorList>
    </citation>
    <scope>IDENTIFICATION</scope>
</reference>
<dbReference type="WBParaSite" id="PgR060_g063_t01">
    <property type="protein sequence ID" value="PgR060_g063_t01"/>
    <property type="gene ID" value="PgR060_g063"/>
</dbReference>
<dbReference type="GO" id="GO:0016020">
    <property type="term" value="C:membrane"/>
    <property type="evidence" value="ECO:0007669"/>
    <property type="project" value="TreeGrafter"/>
</dbReference>
<evidence type="ECO:0000313" key="4">
    <source>
        <dbReference type="WBParaSite" id="PgR060_g063_t01"/>
    </source>
</evidence>
<dbReference type="InterPro" id="IPR050879">
    <property type="entry name" value="Acyltransferase_3"/>
</dbReference>
<evidence type="ECO:0000313" key="3">
    <source>
        <dbReference type="Proteomes" id="UP000887569"/>
    </source>
</evidence>
<dbReference type="GO" id="GO:0000271">
    <property type="term" value="P:polysaccharide biosynthetic process"/>
    <property type="evidence" value="ECO:0007669"/>
    <property type="project" value="TreeGrafter"/>
</dbReference>
<organism evidence="3 4">
    <name type="scientific">Parascaris univalens</name>
    <name type="common">Nematode worm</name>
    <dbReference type="NCBI Taxonomy" id="6257"/>
    <lineage>
        <taxon>Eukaryota</taxon>
        <taxon>Metazoa</taxon>
        <taxon>Ecdysozoa</taxon>
        <taxon>Nematoda</taxon>
        <taxon>Chromadorea</taxon>
        <taxon>Rhabditida</taxon>
        <taxon>Spirurina</taxon>
        <taxon>Ascaridomorpha</taxon>
        <taxon>Ascaridoidea</taxon>
        <taxon>Ascarididae</taxon>
        <taxon>Parascaris</taxon>
    </lineage>
</organism>
<dbReference type="Pfam" id="PF19040">
    <property type="entry name" value="SGNH"/>
    <property type="match status" value="1"/>
</dbReference>
<dbReference type="InterPro" id="IPR043968">
    <property type="entry name" value="SGNH"/>
</dbReference>
<dbReference type="Proteomes" id="UP000887569">
    <property type="component" value="Unplaced"/>
</dbReference>